<protein>
    <recommendedName>
        <fullName evidence="6">YwqI/YxiC family protein</fullName>
    </recommendedName>
</protein>
<evidence type="ECO:0000313" key="3">
    <source>
        <dbReference type="EMBL" id="RDY32256.1"/>
    </source>
</evidence>
<dbReference type="Proteomes" id="UP000247523">
    <property type="component" value="Unassembled WGS sequence"/>
</dbReference>
<reference evidence="3" key="3">
    <citation type="submission" date="2018-07" db="EMBL/GenBank/DDBJ databases">
        <authorList>
            <person name="Quirk P.G."/>
            <person name="Krulwich T.A."/>
        </authorList>
    </citation>
    <scope>NUCLEOTIDE SEQUENCE</scope>
    <source>
        <strain evidence="3">CCRI-19302</strain>
    </source>
</reference>
<organism evidence="2 5">
    <name type="scientific">Lachnotalea glycerini</name>
    <dbReference type="NCBI Taxonomy" id="1763509"/>
    <lineage>
        <taxon>Bacteria</taxon>
        <taxon>Bacillati</taxon>
        <taxon>Bacillota</taxon>
        <taxon>Clostridia</taxon>
        <taxon>Lachnospirales</taxon>
        <taxon>Lachnospiraceae</taxon>
        <taxon>Lachnotalea</taxon>
    </lineage>
</organism>
<evidence type="ECO:0000313" key="4">
    <source>
        <dbReference type="Proteomes" id="UP000216411"/>
    </source>
</evidence>
<evidence type="ECO:0000313" key="5">
    <source>
        <dbReference type="Proteomes" id="UP000247523"/>
    </source>
</evidence>
<dbReference type="EMBL" id="QICS01000006">
    <property type="protein sequence ID" value="PXV89568.1"/>
    <property type="molecule type" value="Genomic_DNA"/>
</dbReference>
<sequence>MANIIQLNQSGFLLKVNAMEKAGQDITEKVNKPEITGNMPTLQKYLETYDKIQEALTAYKELIEEDTKRLKSAQVAMTLAESQIIKK</sequence>
<dbReference type="Proteomes" id="UP000216411">
    <property type="component" value="Unassembled WGS sequence"/>
</dbReference>
<comment type="caution">
    <text evidence="2">The sequence shown here is derived from an EMBL/GenBank/DDBJ whole genome shotgun (WGS) entry which is preliminary data.</text>
</comment>
<reference evidence="3 4" key="1">
    <citation type="journal article" date="2017" name="Genome Announc.">
        <title>Draft Genome Sequence of a Sporulating and Motile Strain of Lachnotalea glycerini Isolated from Water in Quebec City, Canada.</title>
        <authorList>
            <person name="Maheux A.F."/>
            <person name="Boudreau D.K."/>
            <person name="Berube E."/>
            <person name="Boissinot M."/>
            <person name="Raymond F."/>
            <person name="Brodeur S."/>
            <person name="Corbeil J."/>
            <person name="Isabel S."/>
            <person name="Omar R.F."/>
            <person name="Bergeron M.G."/>
        </authorList>
    </citation>
    <scope>NUCLEOTIDE SEQUENCE [LARGE SCALE GENOMIC DNA]</scope>
    <source>
        <strain evidence="3 4">CCRI-19302</strain>
    </source>
</reference>
<accession>A0A255JHT0</accession>
<evidence type="ECO:0000313" key="2">
    <source>
        <dbReference type="EMBL" id="PXV89568.1"/>
    </source>
</evidence>
<dbReference type="RefSeq" id="WP_094376722.1">
    <property type="nucleotide sequence ID" value="NZ_NOKA02000004.1"/>
</dbReference>
<keyword evidence="4" id="KW-1185">Reference proteome</keyword>
<reference evidence="2 5" key="2">
    <citation type="submission" date="2018-05" db="EMBL/GenBank/DDBJ databases">
        <title>Genomic Encyclopedia of Type Strains, Phase IV (KMG-IV): sequencing the most valuable type-strain genomes for metagenomic binning, comparative biology and taxonomic classification.</title>
        <authorList>
            <person name="Goeker M."/>
        </authorList>
    </citation>
    <scope>NUCLEOTIDE SEQUENCE [LARGE SCALE GENOMIC DNA]</scope>
    <source>
        <strain evidence="2 5">DSM 28816</strain>
    </source>
</reference>
<name>A0A255JHT0_9FIRM</name>
<dbReference type="OrthoDB" id="9976287at2"/>
<evidence type="ECO:0000256" key="1">
    <source>
        <dbReference type="SAM" id="Coils"/>
    </source>
</evidence>
<evidence type="ECO:0008006" key="6">
    <source>
        <dbReference type="Google" id="ProtNLM"/>
    </source>
</evidence>
<gene>
    <name evidence="2" type="ORF">C8E03_106220</name>
    <name evidence="3" type="ORF">CG710_004535</name>
</gene>
<dbReference type="AlphaFoldDB" id="A0A255JHT0"/>
<proteinExistence type="predicted"/>
<dbReference type="EMBL" id="NOKA02000004">
    <property type="protein sequence ID" value="RDY32256.1"/>
    <property type="molecule type" value="Genomic_DNA"/>
</dbReference>
<keyword evidence="1" id="KW-0175">Coiled coil</keyword>
<feature type="coiled-coil region" evidence="1">
    <location>
        <begin position="42"/>
        <end position="69"/>
    </location>
</feature>